<organism evidence="2 3">
    <name type="scientific">Tautonia sociabilis</name>
    <dbReference type="NCBI Taxonomy" id="2080755"/>
    <lineage>
        <taxon>Bacteria</taxon>
        <taxon>Pseudomonadati</taxon>
        <taxon>Planctomycetota</taxon>
        <taxon>Planctomycetia</taxon>
        <taxon>Isosphaerales</taxon>
        <taxon>Isosphaeraceae</taxon>
        <taxon>Tautonia</taxon>
    </lineage>
</organism>
<dbReference type="SUPFAM" id="SSF53163">
    <property type="entry name" value="HybD-like"/>
    <property type="match status" value="1"/>
</dbReference>
<sequence>METLDAASVLVIGFGNPMRRDDGVGPSVAQAVSRWCIPGVEAIEAHQLLPELAEPLAKARLAVFVDARIAGEGEGDRVEARPIAPADGRETIGHVSDPRRLLALSREVFSRSPEAWLITVPAVDLSIGEGLSPDARQGLREAMRWISRLLVPIDRRPIRRRSPGLGSLSSRSRPRPADESGVRPPSRSGASTRPDWP</sequence>
<dbReference type="Proteomes" id="UP000280296">
    <property type="component" value="Unassembled WGS sequence"/>
</dbReference>
<dbReference type="AlphaFoldDB" id="A0A432MGA1"/>
<proteinExistence type="predicted"/>
<protein>
    <submittedName>
        <fullName evidence="2">Hydrogenase maturation protease</fullName>
    </submittedName>
</protein>
<keyword evidence="2" id="KW-0645">Protease</keyword>
<name>A0A432MGA1_9BACT</name>
<dbReference type="CDD" id="cd06066">
    <property type="entry name" value="H2MP_NAD-link-bidir"/>
    <property type="match status" value="1"/>
</dbReference>
<dbReference type="GO" id="GO:0004175">
    <property type="term" value="F:endopeptidase activity"/>
    <property type="evidence" value="ECO:0007669"/>
    <property type="project" value="TreeGrafter"/>
</dbReference>
<reference evidence="2 3" key="1">
    <citation type="submission" date="2018-12" db="EMBL/GenBank/DDBJ databases">
        <authorList>
            <person name="Toschakov S.V."/>
        </authorList>
    </citation>
    <scope>NUCLEOTIDE SEQUENCE [LARGE SCALE GENOMIC DNA]</scope>
    <source>
        <strain evidence="2 3">GM2012</strain>
    </source>
</reference>
<dbReference type="NCBIfam" id="TIGR00072">
    <property type="entry name" value="hydrog_prot"/>
    <property type="match status" value="1"/>
</dbReference>
<dbReference type="InterPro" id="IPR023430">
    <property type="entry name" value="Pept_HybD-like_dom_sf"/>
</dbReference>
<dbReference type="RefSeq" id="WP_126726875.1">
    <property type="nucleotide sequence ID" value="NZ_RYZH01000038.1"/>
</dbReference>
<gene>
    <name evidence="2" type="ORF">TsocGM_18125</name>
</gene>
<evidence type="ECO:0000256" key="1">
    <source>
        <dbReference type="SAM" id="MobiDB-lite"/>
    </source>
</evidence>
<accession>A0A432MGA1</accession>
<keyword evidence="2" id="KW-0378">Hydrolase</keyword>
<dbReference type="OrthoDB" id="9808862at2"/>
<dbReference type="GO" id="GO:0008047">
    <property type="term" value="F:enzyme activator activity"/>
    <property type="evidence" value="ECO:0007669"/>
    <property type="project" value="InterPro"/>
</dbReference>
<evidence type="ECO:0000313" key="2">
    <source>
        <dbReference type="EMBL" id="RUL85627.1"/>
    </source>
</evidence>
<dbReference type="PANTHER" id="PTHR30302">
    <property type="entry name" value="HYDROGENASE 1 MATURATION PROTEASE"/>
    <property type="match status" value="1"/>
</dbReference>
<dbReference type="GO" id="GO:0016485">
    <property type="term" value="P:protein processing"/>
    <property type="evidence" value="ECO:0007669"/>
    <property type="project" value="TreeGrafter"/>
</dbReference>
<dbReference type="EMBL" id="RYZH01000038">
    <property type="protein sequence ID" value="RUL85627.1"/>
    <property type="molecule type" value="Genomic_DNA"/>
</dbReference>
<keyword evidence="3" id="KW-1185">Reference proteome</keyword>
<feature type="region of interest" description="Disordered" evidence="1">
    <location>
        <begin position="159"/>
        <end position="197"/>
    </location>
</feature>
<dbReference type="InterPro" id="IPR000671">
    <property type="entry name" value="Peptidase_A31"/>
</dbReference>
<dbReference type="Gene3D" id="3.40.50.1450">
    <property type="entry name" value="HybD-like"/>
    <property type="match status" value="1"/>
</dbReference>
<reference evidence="2 3" key="2">
    <citation type="submission" date="2019-01" db="EMBL/GenBank/DDBJ databases">
        <title>Tautonia sociabilis, a novel thermotolerant planctomycete of Isosphaeraceae family, isolated from a 4000 m deep subterranean habitat.</title>
        <authorList>
            <person name="Kovaleva O.L."/>
            <person name="Elcheninov A.G."/>
            <person name="Van Heerden E."/>
            <person name="Toshchakov S.V."/>
            <person name="Novikov A."/>
            <person name="Bonch-Osmolovskaya E.A."/>
            <person name="Kublanov I.V."/>
        </authorList>
    </citation>
    <scope>NUCLEOTIDE SEQUENCE [LARGE SCALE GENOMIC DNA]</scope>
    <source>
        <strain evidence="2 3">GM2012</strain>
    </source>
</reference>
<comment type="caution">
    <text evidence="2">The sequence shown here is derived from an EMBL/GenBank/DDBJ whole genome shotgun (WGS) entry which is preliminary data.</text>
</comment>
<evidence type="ECO:0000313" key="3">
    <source>
        <dbReference type="Proteomes" id="UP000280296"/>
    </source>
</evidence>
<dbReference type="PANTHER" id="PTHR30302:SF5">
    <property type="entry name" value="SLR1876 PROTEIN"/>
    <property type="match status" value="1"/>
</dbReference>